<keyword evidence="2" id="KW-1185">Reference proteome</keyword>
<gene>
    <name evidence="1" type="ORF">CF394_13640</name>
</gene>
<dbReference type="Pfam" id="PF26149">
    <property type="entry name" value="YuzK"/>
    <property type="match status" value="1"/>
</dbReference>
<evidence type="ECO:0000313" key="1">
    <source>
        <dbReference type="EMBL" id="OZS76989.1"/>
    </source>
</evidence>
<reference evidence="1 2" key="1">
    <citation type="submission" date="2017-07" db="EMBL/GenBank/DDBJ databases">
        <title>Tetzosporium hominis gen.nov. sp.nov.</title>
        <authorList>
            <person name="Tetz G."/>
            <person name="Tetz V."/>
        </authorList>
    </citation>
    <scope>NUCLEOTIDE SEQUENCE [LARGE SCALE GENOMIC DNA]</scope>
    <source>
        <strain evidence="1 2">VT-49</strain>
    </source>
</reference>
<dbReference type="Proteomes" id="UP000217065">
    <property type="component" value="Unassembled WGS sequence"/>
</dbReference>
<protein>
    <submittedName>
        <fullName evidence="1">Uncharacterized protein</fullName>
    </submittedName>
</protein>
<dbReference type="OrthoDB" id="2454002at2"/>
<name>A0A264W066_9BACL</name>
<dbReference type="RefSeq" id="WP_094944345.1">
    <property type="nucleotide sequence ID" value="NZ_NOKQ01000310.1"/>
</dbReference>
<accession>A0A264W066</accession>
<dbReference type="EMBL" id="NOKQ01000310">
    <property type="protein sequence ID" value="OZS76989.1"/>
    <property type="molecule type" value="Genomic_DNA"/>
</dbReference>
<evidence type="ECO:0000313" key="2">
    <source>
        <dbReference type="Proteomes" id="UP000217065"/>
    </source>
</evidence>
<proteinExistence type="predicted"/>
<comment type="caution">
    <text evidence="1">The sequence shown here is derived from an EMBL/GenBank/DDBJ whole genome shotgun (WGS) entry which is preliminary data.</text>
</comment>
<dbReference type="InterPro" id="IPR058676">
    <property type="entry name" value="YuzK"/>
</dbReference>
<dbReference type="AlphaFoldDB" id="A0A264W066"/>
<sequence>MIVIKPEGQPYTEKMNLAFRDVHGFGYDEMRQSEELRMKVEQRRQRDHEKSMRIAAQIDAQAHRG</sequence>
<organism evidence="1 2">
    <name type="scientific">Tetzosporium hominis</name>
    <dbReference type="NCBI Taxonomy" id="2020506"/>
    <lineage>
        <taxon>Bacteria</taxon>
        <taxon>Bacillati</taxon>
        <taxon>Bacillota</taxon>
        <taxon>Bacilli</taxon>
        <taxon>Bacillales</taxon>
        <taxon>Caryophanaceae</taxon>
        <taxon>Tetzosporium</taxon>
    </lineage>
</organism>